<dbReference type="Gene3D" id="3.30.1540.10">
    <property type="entry name" value="formyl-coa transferase, domain 3"/>
    <property type="match status" value="1"/>
</dbReference>
<evidence type="ECO:0000256" key="3">
    <source>
        <dbReference type="SAM" id="MobiDB-lite"/>
    </source>
</evidence>
<accession>A0A5M3XGL8</accession>
<dbReference type="RefSeq" id="WP_155345722.1">
    <property type="nucleotide sequence ID" value="NZ_BAAAHM010000002.1"/>
</dbReference>
<dbReference type="InterPro" id="IPR044855">
    <property type="entry name" value="CoA-Trfase_III_dom3_sf"/>
</dbReference>
<dbReference type="InterPro" id="IPR050509">
    <property type="entry name" value="CoA-transferase_III"/>
</dbReference>
<comment type="caution">
    <text evidence="4">The sequence shown here is derived from an EMBL/GenBank/DDBJ whole genome shotgun (WGS) entry which is preliminary data.</text>
</comment>
<dbReference type="InterPro" id="IPR003673">
    <property type="entry name" value="CoA-Trfase_fam_III"/>
</dbReference>
<evidence type="ECO:0000256" key="2">
    <source>
        <dbReference type="ARBA" id="ARBA00022679"/>
    </source>
</evidence>
<evidence type="ECO:0000313" key="5">
    <source>
        <dbReference type="Proteomes" id="UP000377595"/>
    </source>
</evidence>
<dbReference type="PANTHER" id="PTHR48228:SF6">
    <property type="entry name" value="L-CARNITINE COA-TRANSFERASE"/>
    <property type="match status" value="1"/>
</dbReference>
<proteinExistence type="inferred from homology"/>
<evidence type="ECO:0000256" key="1">
    <source>
        <dbReference type="ARBA" id="ARBA00008383"/>
    </source>
</evidence>
<protein>
    <submittedName>
        <fullName evidence="4">Succinyl-CoA--D-citramalate CoA-transferase</fullName>
    </submittedName>
</protein>
<name>A0A5M3XGL8_9ACTN</name>
<dbReference type="InterPro" id="IPR023606">
    <property type="entry name" value="CoA-Trfase_III_dom_1_sf"/>
</dbReference>
<dbReference type="GO" id="GO:0016740">
    <property type="term" value="F:transferase activity"/>
    <property type="evidence" value="ECO:0007669"/>
    <property type="project" value="UniProtKB-KW"/>
</dbReference>
<reference evidence="4 5" key="1">
    <citation type="submission" date="2019-10" db="EMBL/GenBank/DDBJ databases">
        <title>Whole genome shotgun sequence of Acrocarpospora pleiomorpha NBRC 16267.</title>
        <authorList>
            <person name="Ichikawa N."/>
            <person name="Kimura A."/>
            <person name="Kitahashi Y."/>
            <person name="Komaki H."/>
            <person name="Oguchi A."/>
        </authorList>
    </citation>
    <scope>NUCLEOTIDE SEQUENCE [LARGE SCALE GENOMIC DNA]</scope>
    <source>
        <strain evidence="4 5">NBRC 16267</strain>
    </source>
</reference>
<evidence type="ECO:0000313" key="4">
    <source>
        <dbReference type="EMBL" id="GES20695.1"/>
    </source>
</evidence>
<dbReference type="AlphaFoldDB" id="A0A5M3XGL8"/>
<dbReference type="SUPFAM" id="SSF89796">
    <property type="entry name" value="CoA-transferase family III (CaiB/BaiF)"/>
    <property type="match status" value="1"/>
</dbReference>
<gene>
    <name evidence="4" type="ORF">Aple_035910</name>
</gene>
<dbReference type="Pfam" id="PF02515">
    <property type="entry name" value="CoA_transf_3"/>
    <property type="match status" value="1"/>
</dbReference>
<dbReference type="PANTHER" id="PTHR48228">
    <property type="entry name" value="SUCCINYL-COA--D-CITRAMALATE COA-TRANSFERASE"/>
    <property type="match status" value="1"/>
</dbReference>
<feature type="region of interest" description="Disordered" evidence="3">
    <location>
        <begin position="364"/>
        <end position="391"/>
    </location>
</feature>
<comment type="similarity">
    <text evidence="1">Belongs to the CoA-transferase III family.</text>
</comment>
<organism evidence="4 5">
    <name type="scientific">Acrocarpospora pleiomorpha</name>
    <dbReference type="NCBI Taxonomy" id="90975"/>
    <lineage>
        <taxon>Bacteria</taxon>
        <taxon>Bacillati</taxon>
        <taxon>Actinomycetota</taxon>
        <taxon>Actinomycetes</taxon>
        <taxon>Streptosporangiales</taxon>
        <taxon>Streptosporangiaceae</taxon>
        <taxon>Acrocarpospora</taxon>
    </lineage>
</organism>
<dbReference type="OrthoDB" id="9797653at2"/>
<dbReference type="EMBL" id="BLAF01000018">
    <property type="protein sequence ID" value="GES20695.1"/>
    <property type="molecule type" value="Genomic_DNA"/>
</dbReference>
<keyword evidence="2 4" id="KW-0808">Transferase</keyword>
<dbReference type="Gene3D" id="3.40.50.10540">
    <property type="entry name" value="Crotonobetainyl-coa:carnitine coa-transferase, domain 1"/>
    <property type="match status" value="1"/>
</dbReference>
<dbReference type="Proteomes" id="UP000377595">
    <property type="component" value="Unassembled WGS sequence"/>
</dbReference>
<sequence length="391" mass="41155">MQRQEPSGPLHGLTVLEISGEAGHYCGKLFADLGADVVLVEPPGGDPLRRRPPLYTADGVPPVSIPFSYLNTGKRALTLDLDNASGQAEFRRLAQSADLVISTGVGDLMAGRGLSYGELGAANSRLVMVSITPFGLTGPLANCVAPDLVCLAMGGLLALGGYADGAPMRPPESQAYAAGAAFGAVGAMIALHHAQRTGEGQLVDVSIQQCVTMGLENSVQFYDLEGTIRRRTGGEQKAAGTGLFPTADGSVFILAAGIGGHRFWGNLLRWLRDEGVAEADLLDGPQWAERGFLAGDEAKQTFARVFGGYVAGLAKQTVYELSQKYRVPCAPVNTLSDVVRSPQLDHRGYFRDIELAPGHAYPAPGAPYRLSRTPVGDELVRPGRPGTGDDA</sequence>
<keyword evidence="5" id="KW-1185">Reference proteome</keyword>